<dbReference type="InterPro" id="IPR000847">
    <property type="entry name" value="LysR_HTH_N"/>
</dbReference>
<dbReference type="EMBL" id="MCAS01000007">
    <property type="protein sequence ID" value="RKF48576.1"/>
    <property type="molecule type" value="Genomic_DNA"/>
</dbReference>
<dbReference type="PANTHER" id="PTHR30537:SF5">
    <property type="entry name" value="HTH-TYPE TRANSCRIPTIONAL ACTIVATOR TTDR-RELATED"/>
    <property type="match status" value="1"/>
</dbReference>
<comment type="similarity">
    <text evidence="1">Belongs to the LysR transcriptional regulatory family.</text>
</comment>
<keyword evidence="4" id="KW-0804">Transcription</keyword>
<dbReference type="CDD" id="cd08477">
    <property type="entry name" value="PBP2_CrgA_like_8"/>
    <property type="match status" value="1"/>
</dbReference>
<gene>
    <name evidence="6" type="ORF">BCY88_20580</name>
</gene>
<protein>
    <submittedName>
        <fullName evidence="6">LysR family transcriptional regulator</fullName>
    </submittedName>
</protein>
<dbReference type="SUPFAM" id="SSF46785">
    <property type="entry name" value="Winged helix' DNA-binding domain"/>
    <property type="match status" value="1"/>
</dbReference>
<evidence type="ECO:0000256" key="3">
    <source>
        <dbReference type="ARBA" id="ARBA00023125"/>
    </source>
</evidence>
<dbReference type="GO" id="GO:0003700">
    <property type="term" value="F:DNA-binding transcription factor activity"/>
    <property type="evidence" value="ECO:0007669"/>
    <property type="project" value="InterPro"/>
</dbReference>
<feature type="domain" description="HTH lysR-type" evidence="5">
    <location>
        <begin position="1"/>
        <end position="59"/>
    </location>
</feature>
<dbReference type="InterPro" id="IPR005119">
    <property type="entry name" value="LysR_subst-bd"/>
</dbReference>
<dbReference type="FunFam" id="3.40.190.290:FF:000001">
    <property type="entry name" value="Transcriptional regulator, LysR family"/>
    <property type="match status" value="1"/>
</dbReference>
<keyword evidence="3" id="KW-0238">DNA-binding</keyword>
<dbReference type="RefSeq" id="WP_120343836.1">
    <property type="nucleotide sequence ID" value="NZ_MCAS01000007.1"/>
</dbReference>
<comment type="caution">
    <text evidence="6">The sequence shown here is derived from an EMBL/GenBank/DDBJ whole genome shotgun (WGS) entry which is preliminary data.</text>
</comment>
<dbReference type="Gene3D" id="1.10.10.10">
    <property type="entry name" value="Winged helix-like DNA-binding domain superfamily/Winged helix DNA-binding domain"/>
    <property type="match status" value="1"/>
</dbReference>
<dbReference type="Pfam" id="PF00126">
    <property type="entry name" value="HTH_1"/>
    <property type="match status" value="1"/>
</dbReference>
<dbReference type="Proteomes" id="UP000283709">
    <property type="component" value="Unassembled WGS sequence"/>
</dbReference>
<evidence type="ECO:0000256" key="2">
    <source>
        <dbReference type="ARBA" id="ARBA00023015"/>
    </source>
</evidence>
<proteinExistence type="inferred from homology"/>
<sequence length="310" mass="33967">MDRLESMTIFVRVVERGSFAAAAQEFRLTGTMVGHHIRALETLLGGRLLNRTTRRQSLTELGQHYYERCRRILADVADAESIGAELQGEARGRLRVLTPVSFGVHALAPACFDYRAAHPDVAIDLVVSDRSIDFVDEGFDVAVRIGELANSSLIARALRPYRSVVCAAPGYLERHGVPMAPNDLAQHSCLGFAHPVAGRNWRLQGPAGEVVVPVSLSLTANNGEALRMAALSGLGIIMQPEILLDDDLRAGRLVPVLPDYVPHARPMHVLTVADRKPPPKIRTFVDFMVERFGGRASLPRKRRSTAVEMG</sequence>
<dbReference type="PANTHER" id="PTHR30537">
    <property type="entry name" value="HTH-TYPE TRANSCRIPTIONAL REGULATOR"/>
    <property type="match status" value="1"/>
</dbReference>
<dbReference type="PROSITE" id="PS50931">
    <property type="entry name" value="HTH_LYSR"/>
    <property type="match status" value="1"/>
</dbReference>
<name>A0A3R7GVR6_9BURK</name>
<evidence type="ECO:0000256" key="4">
    <source>
        <dbReference type="ARBA" id="ARBA00023163"/>
    </source>
</evidence>
<dbReference type="InterPro" id="IPR036388">
    <property type="entry name" value="WH-like_DNA-bd_sf"/>
</dbReference>
<dbReference type="GO" id="GO:0006351">
    <property type="term" value="P:DNA-templated transcription"/>
    <property type="evidence" value="ECO:0007669"/>
    <property type="project" value="TreeGrafter"/>
</dbReference>
<evidence type="ECO:0000256" key="1">
    <source>
        <dbReference type="ARBA" id="ARBA00009437"/>
    </source>
</evidence>
<evidence type="ECO:0000313" key="7">
    <source>
        <dbReference type="Proteomes" id="UP000283709"/>
    </source>
</evidence>
<dbReference type="AlphaFoldDB" id="A0A3R7GVR6"/>
<dbReference type="InterPro" id="IPR036390">
    <property type="entry name" value="WH_DNA-bd_sf"/>
</dbReference>
<evidence type="ECO:0000313" key="6">
    <source>
        <dbReference type="EMBL" id="RKF48576.1"/>
    </source>
</evidence>
<dbReference type="FunFam" id="1.10.10.10:FF:000001">
    <property type="entry name" value="LysR family transcriptional regulator"/>
    <property type="match status" value="1"/>
</dbReference>
<dbReference type="SUPFAM" id="SSF53850">
    <property type="entry name" value="Periplasmic binding protein-like II"/>
    <property type="match status" value="1"/>
</dbReference>
<keyword evidence="2" id="KW-0805">Transcription regulation</keyword>
<reference evidence="6 7" key="1">
    <citation type="submission" date="2016-07" db="EMBL/GenBank/DDBJ databases">
        <title>Genome analysis of Burkholderia fungorum ES3-20.</title>
        <authorList>
            <person name="Xu D."/>
            <person name="Yao R."/>
            <person name="Zheng S."/>
        </authorList>
    </citation>
    <scope>NUCLEOTIDE SEQUENCE [LARGE SCALE GENOMIC DNA]</scope>
    <source>
        <strain evidence="6 7">ES3-20</strain>
    </source>
</reference>
<organism evidence="6 7">
    <name type="scientific">Paraburkholderia fungorum</name>
    <dbReference type="NCBI Taxonomy" id="134537"/>
    <lineage>
        <taxon>Bacteria</taxon>
        <taxon>Pseudomonadati</taxon>
        <taxon>Pseudomonadota</taxon>
        <taxon>Betaproteobacteria</taxon>
        <taxon>Burkholderiales</taxon>
        <taxon>Burkholderiaceae</taxon>
        <taxon>Paraburkholderia</taxon>
    </lineage>
</organism>
<dbReference type="Pfam" id="PF03466">
    <property type="entry name" value="LysR_substrate"/>
    <property type="match status" value="1"/>
</dbReference>
<dbReference type="OrthoDB" id="9026421at2"/>
<dbReference type="Gene3D" id="3.40.190.290">
    <property type="match status" value="1"/>
</dbReference>
<dbReference type="InterPro" id="IPR058163">
    <property type="entry name" value="LysR-type_TF_proteobact-type"/>
</dbReference>
<accession>A0A3R7GVR6</accession>
<dbReference type="GO" id="GO:0043565">
    <property type="term" value="F:sequence-specific DNA binding"/>
    <property type="evidence" value="ECO:0007669"/>
    <property type="project" value="TreeGrafter"/>
</dbReference>
<evidence type="ECO:0000259" key="5">
    <source>
        <dbReference type="PROSITE" id="PS50931"/>
    </source>
</evidence>